<reference evidence="5 6" key="1">
    <citation type="journal article" date="2020" name="FEMS Microbiol. Ecol.">
        <title>Temporal dynamics of bacterial communities during seed development and maturation.</title>
        <authorList>
            <person name="Chesneau G."/>
            <person name="Torres-Cortes G."/>
            <person name="Briand M."/>
            <person name="Darrasse A."/>
            <person name="Preveaux A."/>
            <person name="Marais C."/>
            <person name="Jacques M.A."/>
            <person name="Shade A."/>
            <person name="Barret M."/>
        </authorList>
    </citation>
    <scope>NUCLEOTIDE SEQUENCE [LARGE SCALE GENOMIC DNA]</scope>
    <source>
        <strain evidence="5 6">CFBP13723</strain>
    </source>
</reference>
<dbReference type="SMART" id="SM00382">
    <property type="entry name" value="AAA"/>
    <property type="match status" value="1"/>
</dbReference>
<dbReference type="EMBL" id="JACYNP010000006">
    <property type="protein sequence ID" value="MBD8122546.1"/>
    <property type="molecule type" value="Genomic_DNA"/>
</dbReference>
<dbReference type="PANTHER" id="PTHR43581">
    <property type="entry name" value="ATP/GTP PHOSPHATASE"/>
    <property type="match status" value="1"/>
</dbReference>
<name>A0ABR9A948_9PSED</name>
<dbReference type="GO" id="GO:0005524">
    <property type="term" value="F:ATP binding"/>
    <property type="evidence" value="ECO:0007669"/>
    <property type="project" value="UniProtKB-KW"/>
</dbReference>
<evidence type="ECO:0000259" key="4">
    <source>
        <dbReference type="PROSITE" id="PS50893"/>
    </source>
</evidence>
<dbReference type="PANTHER" id="PTHR43581:SF2">
    <property type="entry name" value="EXCINUCLEASE ATPASE SUBUNIT"/>
    <property type="match status" value="1"/>
</dbReference>
<gene>
    <name evidence="5" type="ORF">IFT62_15085</name>
</gene>
<keyword evidence="1" id="KW-0547">Nucleotide-binding</keyword>
<accession>A0ABR9A948</accession>
<dbReference type="PROSITE" id="PS50893">
    <property type="entry name" value="ABC_TRANSPORTER_2"/>
    <property type="match status" value="1"/>
</dbReference>
<feature type="region of interest" description="Disordered" evidence="3">
    <location>
        <begin position="450"/>
        <end position="474"/>
    </location>
</feature>
<proteinExistence type="predicted"/>
<dbReference type="SUPFAM" id="SSF52540">
    <property type="entry name" value="P-loop containing nucleoside triphosphate hydrolases"/>
    <property type="match status" value="1"/>
</dbReference>
<organism evidence="5 6">
    <name type="scientific">Pseudomonas lutea</name>
    <dbReference type="NCBI Taxonomy" id="243924"/>
    <lineage>
        <taxon>Bacteria</taxon>
        <taxon>Pseudomonadati</taxon>
        <taxon>Pseudomonadota</taxon>
        <taxon>Gammaproteobacteria</taxon>
        <taxon>Pseudomonadales</taxon>
        <taxon>Pseudomonadaceae</taxon>
        <taxon>Pseudomonas</taxon>
    </lineage>
</organism>
<keyword evidence="2 5" id="KW-0067">ATP-binding</keyword>
<evidence type="ECO:0000256" key="2">
    <source>
        <dbReference type="ARBA" id="ARBA00022840"/>
    </source>
</evidence>
<dbReference type="InterPro" id="IPR003439">
    <property type="entry name" value="ABC_transporter-like_ATP-bd"/>
</dbReference>
<feature type="domain" description="ABC transporter" evidence="4">
    <location>
        <begin position="1"/>
        <end position="288"/>
    </location>
</feature>
<evidence type="ECO:0000313" key="6">
    <source>
        <dbReference type="Proteomes" id="UP000625247"/>
    </source>
</evidence>
<dbReference type="Pfam" id="PF00005">
    <property type="entry name" value="ABC_tran"/>
    <property type="match status" value="1"/>
</dbReference>
<evidence type="ECO:0000256" key="3">
    <source>
        <dbReference type="SAM" id="MobiDB-lite"/>
    </source>
</evidence>
<dbReference type="InterPro" id="IPR003593">
    <property type="entry name" value="AAA+_ATPase"/>
</dbReference>
<evidence type="ECO:0000313" key="5">
    <source>
        <dbReference type="EMBL" id="MBD8122546.1"/>
    </source>
</evidence>
<dbReference type="Gene3D" id="3.40.50.300">
    <property type="entry name" value="P-loop containing nucleotide triphosphate hydrolases"/>
    <property type="match status" value="2"/>
</dbReference>
<dbReference type="RefSeq" id="WP_191944707.1">
    <property type="nucleotide sequence ID" value="NZ_JACYNP010000006.1"/>
</dbReference>
<dbReference type="Proteomes" id="UP000625247">
    <property type="component" value="Unassembled WGS sequence"/>
</dbReference>
<dbReference type="InterPro" id="IPR051396">
    <property type="entry name" value="Bact_Antivir_Def_Nuclease"/>
</dbReference>
<dbReference type="InterPro" id="IPR027417">
    <property type="entry name" value="P-loop_NTPase"/>
</dbReference>
<sequence length="474" mass="54582">MTLLELEIRNIQHITSMIFNVNLDEQKLICLVGKNGVGKTTLVKALQNLQFADTFTQTSPASIFTDRSAISYWIDSVEYRFEFDPRLRSLNTKAIIPDSIKRNIDVELPMPYGKRFNFFESIVRADLDIRRAIVLEKYDVPVELIEMLNYIYDTDKFNRLIQVSVKKINYYCILLDQSMYIREDYLSSGEFFLISLYRKVKNHCKLIVIDEIDISLDAAAQTKLAHSLRGFCKKYGVNVLFTTHSLPLMKTLVHGELFYIEEKNAIISPSLVSYNYVKSLLFGFSGWDRYILTEDIVLQNFMEYIIDKFRARIFFKYKTIYIGGGNNVVDLLNRNASEGFFSDVQNVIAVLDGDQAELRYVKKAKNTFCIPIDSVEKAIYADYQVGFKRLIEKTGSVTATDAKDLYKKLIKHSVMSEADIFEYLYVDERFDFTPFTDSLKSFLLTGPVSEEGGSREGETMQDINIPAPQHPPSL</sequence>
<evidence type="ECO:0000256" key="1">
    <source>
        <dbReference type="ARBA" id="ARBA00022741"/>
    </source>
</evidence>
<protein>
    <submittedName>
        <fullName evidence="5">ATP-binding cassette domain-containing protein</fullName>
    </submittedName>
</protein>
<comment type="caution">
    <text evidence="5">The sequence shown here is derived from an EMBL/GenBank/DDBJ whole genome shotgun (WGS) entry which is preliminary data.</text>
</comment>
<keyword evidence="6" id="KW-1185">Reference proteome</keyword>